<organism evidence="2 3">
    <name type="scientific">Hydrogenophaga intermedia</name>
    <dbReference type="NCBI Taxonomy" id="65786"/>
    <lineage>
        <taxon>Bacteria</taxon>
        <taxon>Pseudomonadati</taxon>
        <taxon>Pseudomonadota</taxon>
        <taxon>Betaproteobacteria</taxon>
        <taxon>Burkholderiales</taxon>
        <taxon>Comamonadaceae</taxon>
        <taxon>Hydrogenophaga</taxon>
    </lineage>
</organism>
<evidence type="ECO:0000313" key="3">
    <source>
        <dbReference type="Proteomes" id="UP000028878"/>
    </source>
</evidence>
<dbReference type="InterPro" id="IPR053714">
    <property type="entry name" value="Iso_Racemase_Enz_sf"/>
</dbReference>
<dbReference type="EMBL" id="CCAE010000039">
    <property type="protein sequence ID" value="CDN89306.1"/>
    <property type="molecule type" value="Genomic_DNA"/>
</dbReference>
<evidence type="ECO:0000256" key="1">
    <source>
        <dbReference type="ARBA" id="ARBA00038414"/>
    </source>
</evidence>
<accession>A0A1L1PTD4</accession>
<gene>
    <name evidence="2" type="ORF">BN948_03743</name>
</gene>
<reference evidence="3" key="1">
    <citation type="submission" date="2014-02" db="EMBL/GenBank/DDBJ databases">
        <authorList>
            <person name="Gan H."/>
        </authorList>
    </citation>
    <scope>NUCLEOTIDE SEQUENCE [LARGE SCALE GENOMIC DNA]</scope>
    <source>
        <strain evidence="3">S1</strain>
    </source>
</reference>
<dbReference type="PANTHER" id="PTHR28047">
    <property type="entry name" value="PROTEIN DCG1"/>
    <property type="match status" value="1"/>
</dbReference>
<reference evidence="3" key="2">
    <citation type="submission" date="2014-11" db="EMBL/GenBank/DDBJ databases">
        <title>Draft genome sequence of Hydrogenophaga intermedia S1.</title>
        <authorList>
            <person name="Gan H.M."/>
            <person name="Chew T.H."/>
            <person name="Stolz A."/>
        </authorList>
    </citation>
    <scope>NUCLEOTIDE SEQUENCE [LARGE SCALE GENOMIC DNA]</scope>
    <source>
        <strain evidence="3">S1</strain>
    </source>
</reference>
<dbReference type="InterPro" id="IPR015942">
    <property type="entry name" value="Asp/Glu/hydantoin_racemase"/>
</dbReference>
<dbReference type="AlphaFoldDB" id="A0A1L1PTD4"/>
<comment type="similarity">
    <text evidence="1">Belongs to the HyuE racemase family.</text>
</comment>
<dbReference type="GO" id="GO:0047661">
    <property type="term" value="F:amino-acid racemase activity"/>
    <property type="evidence" value="ECO:0007669"/>
    <property type="project" value="InterPro"/>
</dbReference>
<dbReference type="Pfam" id="PF01177">
    <property type="entry name" value="Asp_Glu_race"/>
    <property type="match status" value="1"/>
</dbReference>
<dbReference type="RefSeq" id="WP_009519059.1">
    <property type="nucleotide sequence ID" value="NZ_CCAE010000039.1"/>
</dbReference>
<dbReference type="Proteomes" id="UP000028878">
    <property type="component" value="Unassembled WGS sequence"/>
</dbReference>
<dbReference type="Gene3D" id="3.40.50.12500">
    <property type="match status" value="1"/>
</dbReference>
<proteinExistence type="inferred from homology"/>
<sequence length="246" mass="24969">MRELLVVNPNTSAAVSDLLQRHVQAAAGSHVRVRTVTARFGAPYIADEASFAVAGHAALDAWAAALATPERAPDAVLIGCFGDPGLMALRESSPAPVTGLAEASFIEAARHGRYAIVTGGERWGPMLQRLAQSLGQAQQLAGIHTVVPTGAQLAADPAGAQRLLAQACADAARQLGVQAVILGGAGLAGMAAAVQALVPVPVIDSVVAGTHWALRSPPPPPSRAAPGFDIAWQGLSAEMRALGSAP</sequence>
<dbReference type="InterPro" id="IPR052186">
    <property type="entry name" value="Hydantoin_racemase-like"/>
</dbReference>
<keyword evidence="3" id="KW-1185">Reference proteome</keyword>
<evidence type="ECO:0000313" key="2">
    <source>
        <dbReference type="EMBL" id="CDN89306.1"/>
    </source>
</evidence>
<dbReference type="PANTHER" id="PTHR28047:SF5">
    <property type="entry name" value="PROTEIN DCG1"/>
    <property type="match status" value="1"/>
</dbReference>
<name>A0A1L1PTD4_HYDIT</name>
<protein>
    <submittedName>
        <fullName evidence="2">Asp/Glu racemase</fullName>
    </submittedName>
</protein>